<reference evidence="2 3" key="1">
    <citation type="submission" date="2017-03" db="EMBL/GenBank/DDBJ databases">
        <title>An alternative strategy for trypanosome survival in the mammalian bloodstream revealed through genome and transcriptome analysis of the ubiquitous bovine parasite Trypanosoma (Megatrypanum) theileri.</title>
        <authorList>
            <person name="Kelly S."/>
            <person name="Ivens A."/>
            <person name="Mott A."/>
            <person name="O'Neill E."/>
            <person name="Emms D."/>
            <person name="Macleod O."/>
            <person name="Voorheis P."/>
            <person name="Matthews J."/>
            <person name="Matthews K."/>
            <person name="Carrington M."/>
        </authorList>
    </citation>
    <scope>NUCLEOTIDE SEQUENCE [LARGE SCALE GENOMIC DNA]</scope>
    <source>
        <strain evidence="2">Edinburgh</strain>
    </source>
</reference>
<evidence type="ECO:0000313" key="3">
    <source>
        <dbReference type="Proteomes" id="UP000192257"/>
    </source>
</evidence>
<evidence type="ECO:0000256" key="1">
    <source>
        <dbReference type="SAM" id="SignalP"/>
    </source>
</evidence>
<proteinExistence type="predicted"/>
<dbReference type="VEuPathDB" id="TriTrypDB:TM35_000031210"/>
<accession>A0A1X0P686</accession>
<dbReference type="EMBL" id="NBCO01000003">
    <property type="protein sequence ID" value="ORC92368.1"/>
    <property type="molecule type" value="Genomic_DNA"/>
</dbReference>
<feature type="chain" id="PRO_5012665020" description="Secreted protein" evidence="1">
    <location>
        <begin position="18"/>
        <end position="97"/>
    </location>
</feature>
<dbReference type="Proteomes" id="UP000192257">
    <property type="component" value="Unassembled WGS sequence"/>
</dbReference>
<evidence type="ECO:0000313" key="2">
    <source>
        <dbReference type="EMBL" id="ORC92368.1"/>
    </source>
</evidence>
<comment type="caution">
    <text evidence="2">The sequence shown here is derived from an EMBL/GenBank/DDBJ whole genome shotgun (WGS) entry which is preliminary data.</text>
</comment>
<evidence type="ECO:0008006" key="4">
    <source>
        <dbReference type="Google" id="ProtNLM"/>
    </source>
</evidence>
<keyword evidence="3" id="KW-1185">Reference proteome</keyword>
<gene>
    <name evidence="2" type="ORF">TM35_000031210</name>
</gene>
<name>A0A1X0P686_9TRYP</name>
<feature type="non-terminal residue" evidence="2">
    <location>
        <position position="1"/>
    </location>
</feature>
<protein>
    <recommendedName>
        <fullName evidence="4">Secreted protein</fullName>
    </recommendedName>
</protein>
<keyword evidence="1" id="KW-0732">Signal</keyword>
<dbReference type="RefSeq" id="XP_028886434.1">
    <property type="nucleotide sequence ID" value="XM_029021888.1"/>
</dbReference>
<dbReference type="GeneID" id="39981668"/>
<sequence length="97" mass="10568">ICVICLCISWTFTFAFGSALKLSSPNCVPARCFWWYDGGCFSSNASQSAMNRTRSSKTACGKAASLGIAKLIVEGRGPPNSWMYLAPFLPSVCRFRV</sequence>
<organism evidence="2 3">
    <name type="scientific">Trypanosoma theileri</name>
    <dbReference type="NCBI Taxonomy" id="67003"/>
    <lineage>
        <taxon>Eukaryota</taxon>
        <taxon>Discoba</taxon>
        <taxon>Euglenozoa</taxon>
        <taxon>Kinetoplastea</taxon>
        <taxon>Metakinetoplastina</taxon>
        <taxon>Trypanosomatida</taxon>
        <taxon>Trypanosomatidae</taxon>
        <taxon>Trypanosoma</taxon>
    </lineage>
</organism>
<dbReference type="AlphaFoldDB" id="A0A1X0P686"/>
<feature type="signal peptide" evidence="1">
    <location>
        <begin position="1"/>
        <end position="17"/>
    </location>
</feature>